<feature type="domain" description="HTH hxlR-type" evidence="4">
    <location>
        <begin position="17"/>
        <end position="116"/>
    </location>
</feature>
<organism evidence="5 6">
    <name type="scientific">Clostridium botulinum</name>
    <dbReference type="NCBI Taxonomy" id="1491"/>
    <lineage>
        <taxon>Bacteria</taxon>
        <taxon>Bacillati</taxon>
        <taxon>Bacillota</taxon>
        <taxon>Clostridia</taxon>
        <taxon>Eubacteriales</taxon>
        <taxon>Clostridiaceae</taxon>
        <taxon>Clostridium</taxon>
    </lineage>
</organism>
<dbReference type="GO" id="GO:0003677">
    <property type="term" value="F:DNA binding"/>
    <property type="evidence" value="ECO:0007669"/>
    <property type="project" value="UniProtKB-KW"/>
</dbReference>
<proteinExistence type="predicted"/>
<dbReference type="InterPro" id="IPR002577">
    <property type="entry name" value="HTH_HxlR"/>
</dbReference>
<keyword evidence="3" id="KW-0804">Transcription</keyword>
<evidence type="ECO:0000256" key="2">
    <source>
        <dbReference type="ARBA" id="ARBA00023125"/>
    </source>
</evidence>
<gene>
    <name evidence="5" type="ORF">EXM69_09455</name>
</gene>
<dbReference type="Proteomes" id="UP000473887">
    <property type="component" value="Unassembled WGS sequence"/>
</dbReference>
<protein>
    <submittedName>
        <fullName evidence="5">Transcriptional regulator</fullName>
    </submittedName>
</protein>
<dbReference type="SUPFAM" id="SSF46785">
    <property type="entry name" value="Winged helix' DNA-binding domain"/>
    <property type="match status" value="1"/>
</dbReference>
<dbReference type="PROSITE" id="PS51118">
    <property type="entry name" value="HTH_HXLR"/>
    <property type="match status" value="1"/>
</dbReference>
<keyword evidence="1" id="KW-0805">Transcription regulation</keyword>
<sequence>MNSNCDILEFKNKEYACTFEITIDLIGGKWKPLIIWHLGTKGTQRFNELKKLIPKITQKMLTQQLRELESDNLVNRKVYAQVPPKVEYSLTDLGKSLMPILSMMCKWGEDYYELITL</sequence>
<dbReference type="Pfam" id="PF01638">
    <property type="entry name" value="HxlR"/>
    <property type="match status" value="1"/>
</dbReference>
<keyword evidence="2" id="KW-0238">DNA-binding</keyword>
<name>A0A0C3LWB1_CLOBO</name>
<dbReference type="InterPro" id="IPR036388">
    <property type="entry name" value="WH-like_DNA-bd_sf"/>
</dbReference>
<dbReference type="AlphaFoldDB" id="A0A0C3LWB1"/>
<evidence type="ECO:0000259" key="4">
    <source>
        <dbReference type="PROSITE" id="PS51118"/>
    </source>
</evidence>
<evidence type="ECO:0000313" key="6">
    <source>
        <dbReference type="Proteomes" id="UP000473887"/>
    </source>
</evidence>
<dbReference type="Gene3D" id="1.10.10.10">
    <property type="entry name" value="Winged helix-like DNA-binding domain superfamily/Winged helix DNA-binding domain"/>
    <property type="match status" value="1"/>
</dbReference>
<accession>A0A0C3LWB1</accession>
<dbReference type="PANTHER" id="PTHR33204:SF29">
    <property type="entry name" value="TRANSCRIPTIONAL REGULATOR"/>
    <property type="match status" value="1"/>
</dbReference>
<dbReference type="EMBL" id="SGKC01000015">
    <property type="protein sequence ID" value="NEZ92162.1"/>
    <property type="molecule type" value="Genomic_DNA"/>
</dbReference>
<dbReference type="PANTHER" id="PTHR33204">
    <property type="entry name" value="TRANSCRIPTIONAL REGULATOR, MARR FAMILY"/>
    <property type="match status" value="1"/>
</dbReference>
<comment type="caution">
    <text evidence="5">The sequence shown here is derived from an EMBL/GenBank/DDBJ whole genome shotgun (WGS) entry which is preliminary data.</text>
</comment>
<evidence type="ECO:0000256" key="1">
    <source>
        <dbReference type="ARBA" id="ARBA00023015"/>
    </source>
</evidence>
<dbReference type="InterPro" id="IPR036390">
    <property type="entry name" value="WH_DNA-bd_sf"/>
</dbReference>
<reference evidence="5 6" key="1">
    <citation type="submission" date="2019-02" db="EMBL/GenBank/DDBJ databases">
        <title>Genome sequencing of Clostridium botulinum clinical isolates.</title>
        <authorList>
            <person name="Brunt J."/>
            <person name="Van Vliet A.H.M."/>
            <person name="Stringer S.C."/>
            <person name="Grant K.A."/>
            <person name="Carter A.C."/>
            <person name="Peck M.W."/>
        </authorList>
    </citation>
    <scope>NUCLEOTIDE SEQUENCE [LARGE SCALE GENOMIC DNA]</scope>
    <source>
        <strain evidence="5 6">H142660711</strain>
    </source>
</reference>
<dbReference type="RefSeq" id="WP_012720837.1">
    <property type="nucleotide sequence ID" value="NZ_AP025140.1"/>
</dbReference>
<evidence type="ECO:0000256" key="3">
    <source>
        <dbReference type="ARBA" id="ARBA00023163"/>
    </source>
</evidence>
<evidence type="ECO:0000313" key="5">
    <source>
        <dbReference type="EMBL" id="NEZ92162.1"/>
    </source>
</evidence>